<dbReference type="Gene3D" id="3.30.1740.20">
    <property type="entry name" value="Ribosomal protein S26e"/>
    <property type="match status" value="1"/>
</dbReference>
<dbReference type="FunFam" id="3.30.1740.20:FF:000001">
    <property type="entry name" value="40S ribosomal protein S26"/>
    <property type="match status" value="1"/>
</dbReference>
<dbReference type="Pfam" id="PF01283">
    <property type="entry name" value="Ribosomal_S26e"/>
    <property type="match status" value="1"/>
</dbReference>
<evidence type="ECO:0000256" key="4">
    <source>
        <dbReference type="RuleBase" id="RU363128"/>
    </source>
</evidence>
<feature type="compositionally biased region" description="Basic and acidic residues" evidence="5">
    <location>
        <begin position="151"/>
        <end position="161"/>
    </location>
</feature>
<dbReference type="GO" id="GO:0003729">
    <property type="term" value="F:mRNA binding"/>
    <property type="evidence" value="ECO:0007669"/>
    <property type="project" value="TreeGrafter"/>
</dbReference>
<dbReference type="PANTHER" id="PTHR12538:SF0">
    <property type="entry name" value="40S RIBOSOMAL PROTEIN S26"/>
    <property type="match status" value="1"/>
</dbReference>
<sequence length="172" mass="18483">WNLGLSGADPGIKPGIKPCLPVAHPALPVQTKKRRNNGRAKKGRGHVQPIRCTNCARCVPKDKAIKKFVIRNIVEAAAVRDISEASVFDSYVLPKLYVKLHYCVSCASTRAQTGHGSGHAGDNMAIMTTEGVTRPPRGPWPPRAGHVQLGGDRDTQGHQGDDVATEEVTQPP</sequence>
<gene>
    <name evidence="7" type="primary">RPS26</name>
</gene>
<evidence type="ECO:0000256" key="2">
    <source>
        <dbReference type="ARBA" id="ARBA00022980"/>
    </source>
</evidence>
<accession>A0A6I9ZE22</accession>
<protein>
    <recommendedName>
        <fullName evidence="4">40S ribosomal protein S26</fullName>
    </recommendedName>
</protein>
<evidence type="ECO:0000256" key="1">
    <source>
        <dbReference type="ARBA" id="ARBA00008596"/>
    </source>
</evidence>
<dbReference type="OrthoDB" id="10262653at2759"/>
<dbReference type="RefSeq" id="XP_014166921.2">
    <property type="nucleotide sequence ID" value="XM_014311446.2"/>
</dbReference>
<dbReference type="Proteomes" id="UP000504602">
    <property type="component" value="Unplaced"/>
</dbReference>
<dbReference type="GO" id="GO:0022627">
    <property type="term" value="C:cytosolic small ribosomal subunit"/>
    <property type="evidence" value="ECO:0007669"/>
    <property type="project" value="TreeGrafter"/>
</dbReference>
<dbReference type="KEGG" id="gfr:102042877"/>
<keyword evidence="2 4" id="KW-0689">Ribosomal protein</keyword>
<feature type="region of interest" description="Disordered" evidence="5">
    <location>
        <begin position="133"/>
        <end position="172"/>
    </location>
</feature>
<evidence type="ECO:0000313" key="6">
    <source>
        <dbReference type="Proteomes" id="UP000504602"/>
    </source>
</evidence>
<evidence type="ECO:0000256" key="5">
    <source>
        <dbReference type="SAM" id="MobiDB-lite"/>
    </source>
</evidence>
<dbReference type="GO" id="GO:0006412">
    <property type="term" value="P:translation"/>
    <property type="evidence" value="ECO:0007669"/>
    <property type="project" value="InterPro"/>
</dbReference>
<dbReference type="InterPro" id="IPR038551">
    <property type="entry name" value="Ribosomal_eS26_sf"/>
</dbReference>
<organism evidence="6 7">
    <name type="scientific">Geospiza fortis</name>
    <name type="common">Medium ground-finch</name>
    <dbReference type="NCBI Taxonomy" id="48883"/>
    <lineage>
        <taxon>Eukaryota</taxon>
        <taxon>Metazoa</taxon>
        <taxon>Chordata</taxon>
        <taxon>Craniata</taxon>
        <taxon>Vertebrata</taxon>
        <taxon>Euteleostomi</taxon>
        <taxon>Archelosauria</taxon>
        <taxon>Archosauria</taxon>
        <taxon>Dinosauria</taxon>
        <taxon>Saurischia</taxon>
        <taxon>Theropoda</taxon>
        <taxon>Coelurosauria</taxon>
        <taxon>Aves</taxon>
        <taxon>Neognathae</taxon>
        <taxon>Neoaves</taxon>
        <taxon>Telluraves</taxon>
        <taxon>Australaves</taxon>
        <taxon>Passeriformes</taxon>
        <taxon>Thraupidae</taxon>
        <taxon>Geospiza</taxon>
    </lineage>
</organism>
<keyword evidence="6" id="KW-1185">Reference proteome</keyword>
<name>A0A6I9ZE22_GEOFO</name>
<dbReference type="CTD" id="6231"/>
<proteinExistence type="inferred from homology"/>
<reference evidence="7" key="1">
    <citation type="submission" date="2025-08" db="UniProtKB">
        <authorList>
            <consortium name="RefSeq"/>
        </authorList>
    </citation>
    <scope>IDENTIFICATION</scope>
</reference>
<dbReference type="InterPro" id="IPR000892">
    <property type="entry name" value="Ribosomal_eS26"/>
</dbReference>
<dbReference type="AlphaFoldDB" id="A0A6I9ZE22"/>
<evidence type="ECO:0000313" key="7">
    <source>
        <dbReference type="RefSeq" id="XP_014166921.2"/>
    </source>
</evidence>
<dbReference type="GeneID" id="102042877"/>
<dbReference type="InParanoid" id="A0A6I9ZE22"/>
<feature type="non-terminal residue" evidence="7">
    <location>
        <position position="1"/>
    </location>
</feature>
<dbReference type="PANTHER" id="PTHR12538">
    <property type="entry name" value="40S RIBOSOMAL PROTEIN S26"/>
    <property type="match status" value="1"/>
</dbReference>
<comment type="similarity">
    <text evidence="1 4">Belongs to the eukaryotic ribosomal protein eS26 family.</text>
</comment>
<dbReference type="GO" id="GO:0003735">
    <property type="term" value="F:structural constituent of ribosome"/>
    <property type="evidence" value="ECO:0007669"/>
    <property type="project" value="InterPro"/>
</dbReference>
<keyword evidence="3 4" id="KW-0687">Ribonucleoprotein</keyword>
<evidence type="ECO:0000256" key="3">
    <source>
        <dbReference type="ARBA" id="ARBA00023274"/>
    </source>
</evidence>